<keyword evidence="10" id="KW-0131">Cell cycle</keyword>
<evidence type="ECO:0000256" key="1">
    <source>
        <dbReference type="ARBA" id="ARBA00004123"/>
    </source>
</evidence>
<feature type="coiled-coil region" evidence="12">
    <location>
        <begin position="995"/>
        <end position="1029"/>
    </location>
</feature>
<accession>A0A0N5AQ25</accession>
<evidence type="ECO:0000256" key="2">
    <source>
        <dbReference type="ARBA" id="ARBA00005231"/>
    </source>
</evidence>
<dbReference type="InterPro" id="IPR036277">
    <property type="entry name" value="SMC_hinge_sf"/>
</dbReference>
<protein>
    <recommendedName>
        <fullName evidence="11">Structural maintenance of chromosomes protein</fullName>
    </recommendedName>
</protein>
<dbReference type="PANTHER" id="PTHR43977">
    <property type="entry name" value="STRUCTURAL MAINTENANCE OF CHROMOSOMES PROTEIN 3"/>
    <property type="match status" value="1"/>
</dbReference>
<keyword evidence="4" id="KW-0547">Nucleotide-binding</keyword>
<dbReference type="AlphaFoldDB" id="A0A0N5AQ25"/>
<dbReference type="Gene3D" id="3.40.50.300">
    <property type="entry name" value="P-loop containing nucleotide triphosphate hydrolases"/>
    <property type="match status" value="2"/>
</dbReference>
<dbReference type="GO" id="GO:0005524">
    <property type="term" value="F:ATP binding"/>
    <property type="evidence" value="ECO:0007669"/>
    <property type="project" value="UniProtKB-KW"/>
</dbReference>
<evidence type="ECO:0000256" key="12">
    <source>
        <dbReference type="SAM" id="Coils"/>
    </source>
</evidence>
<keyword evidence="9 11" id="KW-0539">Nucleus</keyword>
<dbReference type="WBParaSite" id="SMUV_0000677001-mRNA-1">
    <property type="protein sequence ID" value="SMUV_0000677001-mRNA-1"/>
    <property type="gene ID" value="SMUV_0000677001"/>
</dbReference>
<dbReference type="SUPFAM" id="SSF52540">
    <property type="entry name" value="P-loop containing nucleoside triphosphate hydrolases"/>
    <property type="match status" value="2"/>
</dbReference>
<keyword evidence="8" id="KW-0226">DNA condensation</keyword>
<evidence type="ECO:0000256" key="7">
    <source>
        <dbReference type="ARBA" id="ARBA00023054"/>
    </source>
</evidence>
<dbReference type="GO" id="GO:0005634">
    <property type="term" value="C:nucleus"/>
    <property type="evidence" value="ECO:0007669"/>
    <property type="project" value="UniProtKB-SubCell"/>
</dbReference>
<dbReference type="GO" id="GO:0051301">
    <property type="term" value="P:cell division"/>
    <property type="evidence" value="ECO:0007669"/>
    <property type="project" value="UniProtKB-KW"/>
</dbReference>
<comment type="subcellular location">
    <subcellularLocation>
        <location evidence="1 11">Nucleus</location>
    </subcellularLocation>
</comment>
<evidence type="ECO:0000256" key="6">
    <source>
        <dbReference type="ARBA" id="ARBA00022840"/>
    </source>
</evidence>
<dbReference type="STRING" id="451379.A0A0N5AQ25"/>
<evidence type="ECO:0000256" key="3">
    <source>
        <dbReference type="ARBA" id="ARBA00022618"/>
    </source>
</evidence>
<evidence type="ECO:0000256" key="4">
    <source>
        <dbReference type="ARBA" id="ARBA00022741"/>
    </source>
</evidence>
<evidence type="ECO:0000256" key="8">
    <source>
        <dbReference type="ARBA" id="ARBA00023067"/>
    </source>
</evidence>
<organism evidence="15 16">
    <name type="scientific">Syphacia muris</name>
    <dbReference type="NCBI Taxonomy" id="451379"/>
    <lineage>
        <taxon>Eukaryota</taxon>
        <taxon>Metazoa</taxon>
        <taxon>Ecdysozoa</taxon>
        <taxon>Nematoda</taxon>
        <taxon>Chromadorea</taxon>
        <taxon>Rhabditida</taxon>
        <taxon>Spirurina</taxon>
        <taxon>Oxyuridomorpha</taxon>
        <taxon>Oxyuroidea</taxon>
        <taxon>Oxyuridae</taxon>
        <taxon>Syphacia</taxon>
    </lineage>
</organism>
<dbReference type="CDD" id="cd03273">
    <property type="entry name" value="ABC_SMC2_euk"/>
    <property type="match status" value="1"/>
</dbReference>
<dbReference type="GO" id="GO:0005694">
    <property type="term" value="C:chromosome"/>
    <property type="evidence" value="ECO:0007669"/>
    <property type="project" value="InterPro"/>
</dbReference>
<evidence type="ECO:0000256" key="11">
    <source>
        <dbReference type="PIRNR" id="PIRNR005719"/>
    </source>
</evidence>
<dbReference type="InterPro" id="IPR024704">
    <property type="entry name" value="SMC"/>
</dbReference>
<feature type="coiled-coil region" evidence="12">
    <location>
        <begin position="430"/>
        <end position="502"/>
    </location>
</feature>
<keyword evidence="15" id="KW-1185">Reference proteome</keyword>
<sequence>MRVRKIEIDGFKSYAQKQVVDNFDPQFNAITGLNGSGKSNILDAICFVLGITNLSQVRASQLVDLVYKQGQAGVTKATVTITFDNSDREKSPVGYEKYNEIIVRRQIIVNGRNTYTINGTAATNSRVADMFRSVGLNVNNPHFLIMQGRITKVLNMKPAEILAMIEEAAGTRMFEAKKQAAIKTIEKKQWKVEEIKQLLRDDILPGVEKLKKDRNNYLEYQKIGRDIEILERRLIAFDFYNSLSRLEKLSSDIMEIKNRQVELEKLISAAQEDLTQKEQLLANLEEDRKNKDSEEKKQIEDNVKKLSAKMIDAEGRRDAVKEKMKDQSKAVERKQKSIASDKKVLEKKSAELEKLENENGSDEQMGEEAEKAVDDARKKLEAIAKGLTTDESGNAVSLNTQLSVQRTAFSELETTVKKSSMRLKHLESCLPQKRKELASLKSNNSKEEEERKNLQIEVADLKRQLEAIGYNKEAEAELVKQQKSLFAERQQLSNEIEVFESKNQHLRFSYSKPHSNFNCGSVRGLVAKLFTVKDMQYATALEVAAGSCLSYVIVDSARTAKELLEHGQLNRRVTMVPLDKVQGREIDRRKLQRAVALVGKGNVMLAKDLLGYDNELEPVMNYIFGNVLITTSDDYAKQVTFDPQILTRSVSIDGSDFNPAGVLSGGSRGNRTAVLIEIKKVVESTSKIAEIDAQLAVVNDELANFSVLRKNSEELEALYQKRCGMYKAVCHALQYSPMQLLTDEITEMEKELAELQNTISSSTQEMGHMKEKINELEQKKKNEKAFRDREKKLAQKELQEAEKKLAHLKNTFENVKTALLTIREETNSLTKNIEDDEKDLKSMTETLVEYEANFNALEEEVKQTKVEAEKEQQKLQVFLKEMRKQDTEIRKVVETVNSINKQIKEYELNCYSSKKDAEDIEKNKEELEKRVSSFRSHLEHRYKWITDEKRHFGKPGSMYDFTEYSMDSGVKALDEKKKRKEFLENTINAKAMHMLGQAEEQCRQIELKRQQLEKDKEKLFNVISILDEKKRKEILRAHQQVNKDFGNIFSTLLPGTDAKLEPPYGAESALEGLEVKVAFRGKWKESLGELSGGQRSLVALSLVLAMLKFNPAPLYILDEVDAALDLSHTQNIGAMIKAHFKESQFIVVSLKDGMFNHANVLFKTRFADGTSMVTRTENRSSCTNRGLDGKENLNDVEESGAKRRKPSAC</sequence>
<evidence type="ECO:0000256" key="10">
    <source>
        <dbReference type="ARBA" id="ARBA00023306"/>
    </source>
</evidence>
<evidence type="ECO:0000256" key="13">
    <source>
        <dbReference type="SAM" id="MobiDB-lite"/>
    </source>
</evidence>
<dbReference type="Pfam" id="PF02463">
    <property type="entry name" value="SMC_N"/>
    <property type="match status" value="1"/>
</dbReference>
<dbReference type="SUPFAM" id="SSF75553">
    <property type="entry name" value="Smc hinge domain"/>
    <property type="match status" value="1"/>
</dbReference>
<reference evidence="16" key="1">
    <citation type="submission" date="2017-02" db="UniProtKB">
        <authorList>
            <consortium name="WormBaseParasite"/>
        </authorList>
    </citation>
    <scope>IDENTIFICATION</scope>
</reference>
<comment type="similarity">
    <text evidence="2">Belongs to the SMC family. SMC2 subfamily.</text>
</comment>
<proteinExistence type="inferred from homology"/>
<dbReference type="InterPro" id="IPR003395">
    <property type="entry name" value="RecF/RecN/SMC_N"/>
</dbReference>
<dbReference type="Gene3D" id="1.20.1060.20">
    <property type="match status" value="1"/>
</dbReference>
<keyword evidence="3" id="KW-0132">Cell division</keyword>
<feature type="region of interest" description="Disordered" evidence="13">
    <location>
        <begin position="314"/>
        <end position="338"/>
    </location>
</feature>
<evidence type="ECO:0000313" key="15">
    <source>
        <dbReference type="Proteomes" id="UP000046393"/>
    </source>
</evidence>
<keyword evidence="6" id="KW-0067">ATP-binding</keyword>
<dbReference type="InterPro" id="IPR027417">
    <property type="entry name" value="P-loop_NTPase"/>
</dbReference>
<dbReference type="Pfam" id="PF06470">
    <property type="entry name" value="SMC_hinge"/>
    <property type="match status" value="1"/>
</dbReference>
<evidence type="ECO:0000313" key="16">
    <source>
        <dbReference type="WBParaSite" id="SMUV_0000677001-mRNA-1"/>
    </source>
</evidence>
<keyword evidence="7 12" id="KW-0175">Coiled coil</keyword>
<dbReference type="PIRSF" id="PIRSF005719">
    <property type="entry name" value="SMC"/>
    <property type="match status" value="1"/>
</dbReference>
<evidence type="ECO:0000256" key="5">
    <source>
        <dbReference type="ARBA" id="ARBA00022776"/>
    </source>
</evidence>
<name>A0A0N5AQ25_9BILA</name>
<feature type="coiled-coil region" evidence="12">
    <location>
        <begin position="738"/>
        <end position="937"/>
    </location>
</feature>
<keyword evidence="5" id="KW-0498">Mitosis</keyword>
<evidence type="ECO:0000256" key="9">
    <source>
        <dbReference type="ARBA" id="ARBA00023242"/>
    </source>
</evidence>
<feature type="region of interest" description="Disordered" evidence="13">
    <location>
        <begin position="1177"/>
        <end position="1209"/>
    </location>
</feature>
<evidence type="ECO:0000259" key="14">
    <source>
        <dbReference type="SMART" id="SM00968"/>
    </source>
</evidence>
<dbReference type="InterPro" id="IPR010935">
    <property type="entry name" value="SMC_hinge"/>
</dbReference>
<dbReference type="Gene3D" id="3.30.70.1620">
    <property type="match status" value="1"/>
</dbReference>
<dbReference type="InterPro" id="IPR027120">
    <property type="entry name" value="Smc2_ABC"/>
</dbReference>
<dbReference type="GO" id="GO:0032991">
    <property type="term" value="C:protein-containing complex"/>
    <property type="evidence" value="ECO:0007669"/>
    <property type="project" value="UniProtKB-ARBA"/>
</dbReference>
<dbReference type="Proteomes" id="UP000046393">
    <property type="component" value="Unplaced"/>
</dbReference>
<dbReference type="GO" id="GO:0016887">
    <property type="term" value="F:ATP hydrolysis activity"/>
    <property type="evidence" value="ECO:0007669"/>
    <property type="project" value="InterPro"/>
</dbReference>
<dbReference type="SMART" id="SM00968">
    <property type="entry name" value="SMC_hinge"/>
    <property type="match status" value="1"/>
</dbReference>
<dbReference type="GO" id="GO:0030261">
    <property type="term" value="P:chromosome condensation"/>
    <property type="evidence" value="ECO:0007669"/>
    <property type="project" value="UniProtKB-KW"/>
</dbReference>
<feature type="domain" description="SMC hinge" evidence="14">
    <location>
        <begin position="520"/>
        <end position="640"/>
    </location>
</feature>